<comment type="subcellular location">
    <subcellularLocation>
        <location evidence="2">Nucleus</location>
    </subcellularLocation>
</comment>
<keyword evidence="9" id="KW-0804">Transcription</keyword>
<feature type="compositionally biased region" description="Low complexity" evidence="12">
    <location>
        <begin position="156"/>
        <end position="177"/>
    </location>
</feature>
<dbReference type="SUPFAM" id="SSF51197">
    <property type="entry name" value="Clavaminate synthase-like"/>
    <property type="match status" value="1"/>
</dbReference>
<evidence type="ECO:0000256" key="12">
    <source>
        <dbReference type="SAM" id="MobiDB-lite"/>
    </source>
</evidence>
<evidence type="ECO:0000313" key="15">
    <source>
        <dbReference type="Proteomes" id="UP000703661"/>
    </source>
</evidence>
<keyword evidence="3" id="KW-0479">Metal-binding</keyword>
<dbReference type="Proteomes" id="UP000703661">
    <property type="component" value="Unassembled WGS sequence"/>
</dbReference>
<dbReference type="Gene3D" id="1.20.1280.270">
    <property type="match status" value="1"/>
</dbReference>
<dbReference type="GO" id="GO:0005737">
    <property type="term" value="C:cytoplasm"/>
    <property type="evidence" value="ECO:0007669"/>
    <property type="project" value="TreeGrafter"/>
</dbReference>
<dbReference type="AlphaFoldDB" id="A0A9P6SU82"/>
<dbReference type="Gene3D" id="2.60.120.650">
    <property type="entry name" value="Cupin"/>
    <property type="match status" value="1"/>
</dbReference>
<feature type="non-terminal residue" evidence="14">
    <location>
        <position position="206"/>
    </location>
</feature>
<evidence type="ECO:0000256" key="5">
    <source>
        <dbReference type="ARBA" id="ARBA00022964"/>
    </source>
</evidence>
<evidence type="ECO:0000256" key="6">
    <source>
        <dbReference type="ARBA" id="ARBA00023002"/>
    </source>
</evidence>
<evidence type="ECO:0000256" key="9">
    <source>
        <dbReference type="ARBA" id="ARBA00023163"/>
    </source>
</evidence>
<feature type="domain" description="JmjC" evidence="13">
    <location>
        <begin position="1"/>
        <end position="112"/>
    </location>
</feature>
<dbReference type="InterPro" id="IPR050910">
    <property type="entry name" value="JMJD6_ArgDemeth/LysHydrox"/>
</dbReference>
<dbReference type="Pfam" id="PF02373">
    <property type="entry name" value="JmjC"/>
    <property type="match status" value="1"/>
</dbReference>
<keyword evidence="6" id="KW-0560">Oxidoreductase</keyword>
<protein>
    <submittedName>
        <fullName evidence="14">Jumonji domain-containing protein 6</fullName>
    </submittedName>
</protein>
<dbReference type="GO" id="GO:0106140">
    <property type="term" value="F:P-TEFb complex binding"/>
    <property type="evidence" value="ECO:0007669"/>
    <property type="project" value="TreeGrafter"/>
</dbReference>
<name>A0A9P6SU82_9FUNG</name>
<dbReference type="PANTHER" id="PTHR12480">
    <property type="entry name" value="ARGININE DEMETHYLASE AND LYSYL-HYDROXYLASE JMJD"/>
    <property type="match status" value="1"/>
</dbReference>
<keyword evidence="8" id="KW-0805">Transcription regulation</keyword>
<dbReference type="GO" id="GO:0005634">
    <property type="term" value="C:nucleus"/>
    <property type="evidence" value="ECO:0007669"/>
    <property type="project" value="UniProtKB-SubCell"/>
</dbReference>
<dbReference type="EMBL" id="JAAAID010002951">
    <property type="protein sequence ID" value="KAG0002384.1"/>
    <property type="molecule type" value="Genomic_DNA"/>
</dbReference>
<evidence type="ECO:0000256" key="3">
    <source>
        <dbReference type="ARBA" id="ARBA00022723"/>
    </source>
</evidence>
<gene>
    <name evidence="14" type="primary">JMJD6</name>
    <name evidence="14" type="ORF">BGZ80_005988</name>
</gene>
<evidence type="ECO:0000256" key="2">
    <source>
        <dbReference type="ARBA" id="ARBA00004123"/>
    </source>
</evidence>
<evidence type="ECO:0000256" key="4">
    <source>
        <dbReference type="ARBA" id="ARBA00022853"/>
    </source>
</evidence>
<evidence type="ECO:0000256" key="7">
    <source>
        <dbReference type="ARBA" id="ARBA00023004"/>
    </source>
</evidence>
<proteinExistence type="inferred from homology"/>
<keyword evidence="4" id="KW-0156">Chromatin regulator</keyword>
<keyword evidence="15" id="KW-1185">Reference proteome</keyword>
<sequence length="206" mass="23699">TSAWNTLTTGHKRWCLFPPGIPRDVYDPPMKPFDREAVSWFHHVYPRFAENDFELGKKYGMIQAIQGPGETMFVPGGWPHIVMNLDFTIAITQNFCSPTNFEMVWLNTRHTRPKLAKKFQSEIERIYNKTGRCFYKDLLDKCRSLAYVPMLRMSTDDSSSSSSSSSSDSSGDMTSTESESDIGEICMCHKCKKKRKKEKRQISKSK</sequence>
<comment type="similarity">
    <text evidence="11">Belongs to the JMJD6 family.</text>
</comment>
<comment type="caution">
    <text evidence="14">The sequence shown here is derived from an EMBL/GenBank/DDBJ whole genome shotgun (WGS) entry which is preliminary data.</text>
</comment>
<accession>A0A9P6SU82</accession>
<evidence type="ECO:0000256" key="8">
    <source>
        <dbReference type="ARBA" id="ARBA00023015"/>
    </source>
</evidence>
<dbReference type="PANTHER" id="PTHR12480:SF32">
    <property type="entry name" value="BIFUNCTIONAL ARGININE DEMETHYLASE AND LYSYL-HYDROXYLASE JMJD6"/>
    <property type="match status" value="1"/>
</dbReference>
<comment type="cofactor">
    <cofactor evidence="1">
        <name>Fe(2+)</name>
        <dbReference type="ChEBI" id="CHEBI:29033"/>
    </cofactor>
</comment>
<feature type="region of interest" description="Disordered" evidence="12">
    <location>
        <begin position="154"/>
        <end position="180"/>
    </location>
</feature>
<dbReference type="GO" id="GO:0046872">
    <property type="term" value="F:metal ion binding"/>
    <property type="evidence" value="ECO:0007669"/>
    <property type="project" value="UniProtKB-KW"/>
</dbReference>
<dbReference type="InterPro" id="IPR003347">
    <property type="entry name" value="JmjC_dom"/>
</dbReference>
<dbReference type="PROSITE" id="PS51184">
    <property type="entry name" value="JMJC"/>
    <property type="match status" value="1"/>
</dbReference>
<keyword evidence="5" id="KW-0223">Dioxygenase</keyword>
<keyword evidence="7" id="KW-0408">Iron</keyword>
<organism evidence="14 15">
    <name type="scientific">Entomortierella chlamydospora</name>
    <dbReference type="NCBI Taxonomy" id="101097"/>
    <lineage>
        <taxon>Eukaryota</taxon>
        <taxon>Fungi</taxon>
        <taxon>Fungi incertae sedis</taxon>
        <taxon>Mucoromycota</taxon>
        <taxon>Mortierellomycotina</taxon>
        <taxon>Mortierellomycetes</taxon>
        <taxon>Mortierellales</taxon>
        <taxon>Mortierellaceae</taxon>
        <taxon>Entomortierella</taxon>
    </lineage>
</organism>
<dbReference type="GO" id="GO:0033749">
    <property type="term" value="F:histone H4R3 demethylase activity"/>
    <property type="evidence" value="ECO:0007669"/>
    <property type="project" value="TreeGrafter"/>
</dbReference>
<evidence type="ECO:0000313" key="14">
    <source>
        <dbReference type="EMBL" id="KAG0002384.1"/>
    </source>
</evidence>
<keyword evidence="10" id="KW-0539">Nucleus</keyword>
<evidence type="ECO:0000256" key="1">
    <source>
        <dbReference type="ARBA" id="ARBA00001954"/>
    </source>
</evidence>
<evidence type="ECO:0000256" key="10">
    <source>
        <dbReference type="ARBA" id="ARBA00023242"/>
    </source>
</evidence>
<evidence type="ECO:0000256" key="11">
    <source>
        <dbReference type="ARBA" id="ARBA00038068"/>
    </source>
</evidence>
<reference evidence="14" key="1">
    <citation type="journal article" date="2020" name="Fungal Divers.">
        <title>Resolving the Mortierellaceae phylogeny through synthesis of multi-gene phylogenetics and phylogenomics.</title>
        <authorList>
            <person name="Vandepol N."/>
            <person name="Liber J."/>
            <person name="Desiro A."/>
            <person name="Na H."/>
            <person name="Kennedy M."/>
            <person name="Barry K."/>
            <person name="Grigoriev I.V."/>
            <person name="Miller A.N."/>
            <person name="O'Donnell K."/>
            <person name="Stajich J.E."/>
            <person name="Bonito G."/>
        </authorList>
    </citation>
    <scope>NUCLEOTIDE SEQUENCE</scope>
    <source>
        <strain evidence="14">NRRL 2769</strain>
    </source>
</reference>
<evidence type="ECO:0000259" key="13">
    <source>
        <dbReference type="PROSITE" id="PS51184"/>
    </source>
</evidence>